<dbReference type="Proteomes" id="UP000683360">
    <property type="component" value="Unassembled WGS sequence"/>
</dbReference>
<dbReference type="OrthoDB" id="5987794at2759"/>
<sequence length="278" mass="31433">MAHFCLLLKKCRRVAISDLCSHLQFTYFTGLQHNISNNDVLNNVLKNNPEVQSVHLWSDNAACYKCTDTLININNNKPSKGHIVSYNFCEAQDGKGACDRAAALFRSGIKRFVNQGNDVGNAMQIKTVRLLKAYGIGAGLLIPWTTIVETSQYALCPLLVEEESCTEDLLSFGCVQKLKNEENNEESLFTCPTDGCMKSFSKYKDLELHLHVNNCTLVPEKQCRINLTKTLYVEKLKTTRPVVKFSDTVQSSGETDLDQGWALRKQRKHSRYNDKQNK</sequence>
<evidence type="ECO:0000313" key="2">
    <source>
        <dbReference type="Proteomes" id="UP000683360"/>
    </source>
</evidence>
<dbReference type="EMBL" id="CAJPWZ010001442">
    <property type="protein sequence ID" value="CAG2215432.1"/>
    <property type="molecule type" value="Genomic_DNA"/>
</dbReference>
<proteinExistence type="predicted"/>
<name>A0A8S3SBG4_MYTED</name>
<gene>
    <name evidence="1" type="ORF">MEDL_29184</name>
</gene>
<organism evidence="1 2">
    <name type="scientific">Mytilus edulis</name>
    <name type="common">Blue mussel</name>
    <dbReference type="NCBI Taxonomy" id="6550"/>
    <lineage>
        <taxon>Eukaryota</taxon>
        <taxon>Metazoa</taxon>
        <taxon>Spiralia</taxon>
        <taxon>Lophotrochozoa</taxon>
        <taxon>Mollusca</taxon>
        <taxon>Bivalvia</taxon>
        <taxon>Autobranchia</taxon>
        <taxon>Pteriomorphia</taxon>
        <taxon>Mytilida</taxon>
        <taxon>Mytiloidea</taxon>
        <taxon>Mytilidae</taxon>
        <taxon>Mytilinae</taxon>
        <taxon>Mytilus</taxon>
    </lineage>
</organism>
<dbReference type="AlphaFoldDB" id="A0A8S3SBG4"/>
<dbReference type="PANTHER" id="PTHR33845:SF1">
    <property type="entry name" value="C2H2-TYPE DOMAIN-CONTAINING PROTEIN"/>
    <property type="match status" value="1"/>
</dbReference>
<evidence type="ECO:0008006" key="3">
    <source>
        <dbReference type="Google" id="ProtNLM"/>
    </source>
</evidence>
<reference evidence="1" key="1">
    <citation type="submission" date="2021-03" db="EMBL/GenBank/DDBJ databases">
        <authorList>
            <person name="Bekaert M."/>
        </authorList>
    </citation>
    <scope>NUCLEOTIDE SEQUENCE</scope>
</reference>
<accession>A0A8S3SBG4</accession>
<dbReference type="PANTHER" id="PTHR33845">
    <property type="entry name" value="C2H2-TYPE DOMAIN-CONTAINING PROTEIN"/>
    <property type="match status" value="1"/>
</dbReference>
<evidence type="ECO:0000313" key="1">
    <source>
        <dbReference type="EMBL" id="CAG2215432.1"/>
    </source>
</evidence>
<protein>
    <recommendedName>
        <fullName evidence="3">C2H2-type domain-containing protein</fullName>
    </recommendedName>
</protein>
<comment type="caution">
    <text evidence="1">The sequence shown here is derived from an EMBL/GenBank/DDBJ whole genome shotgun (WGS) entry which is preliminary data.</text>
</comment>
<keyword evidence="2" id="KW-1185">Reference proteome</keyword>